<organism evidence="2 3">
    <name type="scientific">Entomomonas moraniae</name>
    <dbReference type="NCBI Taxonomy" id="2213226"/>
    <lineage>
        <taxon>Bacteria</taxon>
        <taxon>Pseudomonadati</taxon>
        <taxon>Pseudomonadota</taxon>
        <taxon>Gammaproteobacteria</taxon>
        <taxon>Pseudomonadales</taxon>
        <taxon>Pseudomonadaceae</taxon>
        <taxon>Entomomonas</taxon>
    </lineage>
</organism>
<dbReference type="PANTHER" id="PTHR36180:SF1">
    <property type="entry name" value="ANTA_ANTB ANTIREPRESSOR DOMAIN-CONTAINING PROTEIN"/>
    <property type="match status" value="1"/>
</dbReference>
<name>A0A3S9XD88_9GAMM</name>
<proteinExistence type="predicted"/>
<dbReference type="KEGG" id="emo:DM558_06165"/>
<dbReference type="PANTHER" id="PTHR36180">
    <property type="entry name" value="DNA-BINDING PROTEIN-RELATED-RELATED"/>
    <property type="match status" value="1"/>
</dbReference>
<dbReference type="InterPro" id="IPR013557">
    <property type="entry name" value="AntA/B_antirep"/>
</dbReference>
<evidence type="ECO:0000313" key="2">
    <source>
        <dbReference type="EMBL" id="AZS50384.1"/>
    </source>
</evidence>
<gene>
    <name evidence="2" type="ORF">DM558_06165</name>
</gene>
<sequence>MNELIKIEQSKINNELVKTVNARTLYEFLEVETQFKDWIARRISEYGFIENTDYLSFAQKRAKPTGGRPSVEYHITIDMAKELSMVERNEKGRLARKYFIECEKIVLGESKQIKTDNSGLVQFRQARALKMATESAKDICLMFPSLSEKSKQVIYAGLVNPIAGAEIIPLPKLEQKLYTAEDIGKILNISANKVGRIANSLGIKTQENGENILTKSKYSAKQVPNFMYNDKGLEAIRLALAEAS</sequence>
<dbReference type="Proteomes" id="UP000273143">
    <property type="component" value="Chromosome"/>
</dbReference>
<dbReference type="EMBL" id="CP029822">
    <property type="protein sequence ID" value="AZS50384.1"/>
    <property type="molecule type" value="Genomic_DNA"/>
</dbReference>
<evidence type="ECO:0000313" key="3">
    <source>
        <dbReference type="Proteomes" id="UP000273143"/>
    </source>
</evidence>
<accession>A0A3S9XD88</accession>
<protein>
    <recommendedName>
        <fullName evidence="1">AntA/AntB antirepressor domain-containing protein</fullName>
    </recommendedName>
</protein>
<dbReference type="Pfam" id="PF08346">
    <property type="entry name" value="AntA"/>
    <property type="match status" value="1"/>
</dbReference>
<reference evidence="3" key="1">
    <citation type="submission" date="2018-06" db="EMBL/GenBank/DDBJ databases">
        <title>Complete genome of Pseudomonas insecticola strain QZS01.</title>
        <authorList>
            <person name="Wang J."/>
            <person name="Su Q."/>
        </authorList>
    </citation>
    <scope>NUCLEOTIDE SEQUENCE [LARGE SCALE GENOMIC DNA]</scope>
    <source>
        <strain evidence="3">QZS01</strain>
    </source>
</reference>
<dbReference type="AlphaFoldDB" id="A0A3S9XD88"/>
<evidence type="ECO:0000259" key="1">
    <source>
        <dbReference type="Pfam" id="PF08346"/>
    </source>
</evidence>
<dbReference type="RefSeq" id="WP_127162696.1">
    <property type="nucleotide sequence ID" value="NZ_CP029822.1"/>
</dbReference>
<keyword evidence="3" id="KW-1185">Reference proteome</keyword>
<feature type="domain" description="AntA/AntB antirepressor" evidence="1">
    <location>
        <begin position="20"/>
        <end position="89"/>
    </location>
</feature>